<gene>
    <name evidence="1" type="ORF">AV942_21240</name>
</gene>
<dbReference type="EMBL" id="CP013929">
    <property type="protein sequence ID" value="AMJ80906.1"/>
    <property type="molecule type" value="Genomic_DNA"/>
</dbReference>
<dbReference type="RefSeq" id="WP_015068728.1">
    <property type="nucleotide sequence ID" value="NZ_CP013929.1"/>
</dbReference>
<name>A0AAC8XPJ9_9ALTE</name>
<evidence type="ECO:0000313" key="1">
    <source>
        <dbReference type="EMBL" id="AMJ80906.1"/>
    </source>
</evidence>
<keyword evidence="1" id="KW-0614">Plasmid</keyword>
<protein>
    <recommendedName>
        <fullName evidence="3">Phage tail protein</fullName>
    </recommendedName>
</protein>
<organism evidence="1 2">
    <name type="scientific">Alteromonas mediterranea</name>
    <dbReference type="NCBI Taxonomy" id="314275"/>
    <lineage>
        <taxon>Bacteria</taxon>
        <taxon>Pseudomonadati</taxon>
        <taxon>Pseudomonadota</taxon>
        <taxon>Gammaproteobacteria</taxon>
        <taxon>Alteromonadales</taxon>
        <taxon>Alteromonadaceae</taxon>
        <taxon>Alteromonas/Salinimonas group</taxon>
        <taxon>Alteromonas</taxon>
    </lineage>
</organism>
<sequence>MKKISHFKKTLIILGIGIIPFYSQVYASNEIANTIADNKEAQFQSAEVTAIKLNELKGGALNYFSENDVWPTNITDLATNGFYYGTLDTMYGTSISGAIVGNSYVLSVDVLDQSLATYISNFVNGSASGSVVSVQFGAPSTLAILDSVISRVDNGDPSRNTMETDLRLGGNDLVGVNKVDANVVSGQQGNFNDVQSETGTITSLSVDSISGDTGNLTTVNSTTVNTTNVTATGVANLGQVSASSVSATQVTGTNGVYDSGARVFSPVNLPTKNDVGLDRVQNYSITDSYTGNSSTLYASQKAVTQAYTKLNNEKLDKNAKAVDADKLDGIESSSFIRSDVNDYVNANTQWQDGRRVRFGSGADSEAFYDGSNFYLRNLNNGNIYIDNRRNNGDVVLRADNASGSTLDAVRVVGSDNVSVRLSQGGTERLRTTSFGVNVNGQIEADRVTVNGADVWTSSNDGSGSGLSADNLDGFNSSQFIRSDANQNVTANTEWQDNNEIRLGASADMRMVHNGSDSYITNYTGSFFVQNAANGGELVFRGRDSSGTIQEAIRVTTGTDEVAAVLSQNGNNKLRTRSYGAEVFGRLEADQITVNGSNVWTAASDGSGSGLSADNIDGIDSTQFLRVDTFDSVNATSQWQDGHEVRFGNSGDMRLGHDGSSTSYIRNNTGNLVLENYSPGGDVVFRAENNGGTLREAIRIVTGPNVATRILFDGVNKLETRSYGAEVFGRLEADQLTVNGSNVWTAANDGSGSGLSADNLDGINSSQFLRVDQDDNIAANTEWQDNYSARFGNSADLRILHTGSTSHISNYTGELITENRAHGGDMVFRSENTGGTLREAMRVVADGNVFVRLAYDSSERLKTTSYGVEVTGRVEADQLTVNGSNVWTAANDGSGSGLDADKFDGLNSTQFLRTDTNDVVNGHTEWQDNYSVRLGSSADMRMYHNGSHSYIDNYTNNLYLRNIKASAGILMEATAGNGNRYRGIAIHTDSNNVWGRLYSNGNARVDATSDGATVYGDVTVTGGDLYLAGKRLQNNSGNLYWDGKQVATLNGGGWSSAESRVAFTGTDGVMEIGRILDFHAAANSSKDYDMRFWAAADELVLWGGELTVRDGGVNISGDYKVNGRKIDKAYIGLDKVMNFSITNSYTGNSSSLYASQQAVTQAYNKLNNDKLDKNAKAVDADKLDGIDSTGFVRTSRKINGKSLTNDITLTKSDVGLGNVLNYGVTNDYRGTSSTTYVTQRALNNAYKAALSGGAATFTTLWENKSGQGSGDVSLSTSWRGFDEVFIVGSSDGKRDVYTKTFTEEEYDRALQVYLNFGRSKSDLRFHLISDVSAFWAGYFSTDTYFKTTAENSAVLYGIYGVKMQ</sequence>
<geneLocation type="plasmid" evidence="1 2">
    <name>pAMEDUM8_300</name>
</geneLocation>
<dbReference type="Proteomes" id="UP000061468">
    <property type="component" value="Plasmid pAMEDUM8_300"/>
</dbReference>
<evidence type="ECO:0008006" key="3">
    <source>
        <dbReference type="Google" id="ProtNLM"/>
    </source>
</evidence>
<evidence type="ECO:0000313" key="2">
    <source>
        <dbReference type="Proteomes" id="UP000061468"/>
    </source>
</evidence>
<accession>A0AAC8XPJ9</accession>
<reference evidence="1 2" key="1">
    <citation type="submission" date="2015-12" db="EMBL/GenBank/DDBJ databases">
        <title>Intraspecies pangenome expansion in the marine bacterium Alteromonas.</title>
        <authorList>
            <person name="Lopez-Perez M."/>
            <person name="Rodriguez-Valera F."/>
        </authorList>
    </citation>
    <scope>NUCLEOTIDE SEQUENCE [LARGE SCALE GENOMIC DNA]</scope>
    <source>
        <strain evidence="1 2">UM8</strain>
        <plasmid evidence="1 2">pAMEDUM8_300</plasmid>
    </source>
</reference>
<proteinExistence type="predicted"/>